<feature type="coiled-coil region" evidence="1">
    <location>
        <begin position="99"/>
        <end position="126"/>
    </location>
</feature>
<reference evidence="3" key="1">
    <citation type="submission" date="2013-10" db="EMBL/GenBank/DDBJ databases">
        <title>Genomic analysis of the causative agents of coccidiosis in chickens.</title>
        <authorList>
            <person name="Reid A.J."/>
            <person name="Blake D."/>
            <person name="Billington K."/>
            <person name="Browne H."/>
            <person name="Dunn M."/>
            <person name="Hung S."/>
            <person name="Kawahara F."/>
            <person name="Miranda-Saavedra D."/>
            <person name="Mourier T."/>
            <person name="Nagra H."/>
            <person name="Otto T.D."/>
            <person name="Rawlings N."/>
            <person name="Sanchez A."/>
            <person name="Sanders M."/>
            <person name="Subramaniam C."/>
            <person name="Tay Y."/>
            <person name="Dear P."/>
            <person name="Doerig C."/>
            <person name="Gruber A."/>
            <person name="Parkinson J."/>
            <person name="Shirley M."/>
            <person name="Wan K.L."/>
            <person name="Berriman M."/>
            <person name="Tomley F."/>
            <person name="Pain A."/>
        </authorList>
    </citation>
    <scope>NUCLEOTIDE SEQUENCE [LARGE SCALE GENOMIC DNA]</scope>
    <source>
        <strain evidence="3">Weybridge</strain>
    </source>
</reference>
<keyword evidence="4" id="KW-1185">Reference proteome</keyword>
<feature type="region of interest" description="Disordered" evidence="2">
    <location>
        <begin position="61"/>
        <end position="96"/>
    </location>
</feature>
<evidence type="ECO:0000256" key="2">
    <source>
        <dbReference type="SAM" id="MobiDB-lite"/>
    </source>
</evidence>
<dbReference type="Proteomes" id="UP000030763">
    <property type="component" value="Unassembled WGS sequence"/>
</dbReference>
<dbReference type="EMBL" id="HG718797">
    <property type="protein sequence ID" value="CDJ56087.1"/>
    <property type="molecule type" value="Genomic_DNA"/>
</dbReference>
<organism evidence="3 4">
    <name type="scientific">Eimeria maxima</name>
    <name type="common">Coccidian parasite</name>
    <dbReference type="NCBI Taxonomy" id="5804"/>
    <lineage>
        <taxon>Eukaryota</taxon>
        <taxon>Sar</taxon>
        <taxon>Alveolata</taxon>
        <taxon>Apicomplexa</taxon>
        <taxon>Conoidasida</taxon>
        <taxon>Coccidia</taxon>
        <taxon>Eucoccidiorida</taxon>
        <taxon>Eimeriorina</taxon>
        <taxon>Eimeriidae</taxon>
        <taxon>Eimeria</taxon>
    </lineage>
</organism>
<keyword evidence="1" id="KW-0175">Coiled coil</keyword>
<dbReference type="GeneID" id="25338863"/>
<accession>U6LVX6</accession>
<dbReference type="RefSeq" id="XP_013332737.1">
    <property type="nucleotide sequence ID" value="XM_013477283.1"/>
</dbReference>
<sequence>MDVEYLEIPIKNAAPGVRESILTMRVNERAIFLLSPSLFIPSNTTNISFSYKDTAAAREAAAAAKQLQDGGPGGGGPEGPQQLPLSHRPRMPLEQQQKVAMLQHKLQQLQQMHLEQQQQLQQQQYDDSSVVQLDGQEWLM</sequence>
<protein>
    <submittedName>
        <fullName evidence="3">Uncharacterized protein</fullName>
    </submittedName>
</protein>
<dbReference type="AlphaFoldDB" id="U6LVX6"/>
<name>U6LVX6_EIMMA</name>
<dbReference type="OrthoDB" id="354541at2759"/>
<dbReference type="VEuPathDB" id="ToxoDB:EMWEY_00048770"/>
<gene>
    <name evidence="3" type="ORF">EMWEY_00048770</name>
</gene>
<evidence type="ECO:0000313" key="3">
    <source>
        <dbReference type="EMBL" id="CDJ56087.1"/>
    </source>
</evidence>
<reference evidence="3" key="2">
    <citation type="submission" date="2013-10" db="EMBL/GenBank/DDBJ databases">
        <authorList>
            <person name="Aslett M."/>
        </authorList>
    </citation>
    <scope>NUCLEOTIDE SEQUENCE [LARGE SCALE GENOMIC DNA]</scope>
    <source>
        <strain evidence="3">Weybridge</strain>
    </source>
</reference>
<proteinExistence type="predicted"/>
<evidence type="ECO:0000256" key="1">
    <source>
        <dbReference type="SAM" id="Coils"/>
    </source>
</evidence>
<evidence type="ECO:0000313" key="4">
    <source>
        <dbReference type="Proteomes" id="UP000030763"/>
    </source>
</evidence>